<dbReference type="EMBL" id="AJWJ01000038">
    <property type="protein sequence ID" value="KAF2077123.1"/>
    <property type="molecule type" value="Genomic_DNA"/>
</dbReference>
<comment type="subunit">
    <text evidence="7">Component of the eukaryotic translation initiation factor 3 (eIF-3) complex.</text>
</comment>
<dbReference type="GO" id="GO:0003723">
    <property type="term" value="F:RNA binding"/>
    <property type="evidence" value="ECO:0007669"/>
    <property type="project" value="TreeGrafter"/>
</dbReference>
<dbReference type="OrthoDB" id="24966at2759"/>
<dbReference type="InterPro" id="IPR027525">
    <property type="entry name" value="eIF3i"/>
</dbReference>
<feature type="repeat" description="WD" evidence="8">
    <location>
        <begin position="6"/>
        <end position="47"/>
    </location>
</feature>
<dbReference type="GO" id="GO:0033290">
    <property type="term" value="C:eukaryotic 48S preinitiation complex"/>
    <property type="evidence" value="ECO:0007669"/>
    <property type="project" value="UniProtKB-UniRule"/>
</dbReference>
<keyword evidence="4" id="KW-0677">Repeat</keyword>
<reference evidence="9" key="1">
    <citation type="submission" date="2020-01" db="EMBL/GenBank/DDBJ databases">
        <title>Development of genomics and gene disruption for Polysphondylium violaceum indicates a role for the polyketide synthase stlB in stalk morphogenesis.</title>
        <authorList>
            <person name="Narita B."/>
            <person name="Kawabe Y."/>
            <person name="Kin K."/>
            <person name="Saito T."/>
            <person name="Gibbs R."/>
            <person name="Kuspa A."/>
            <person name="Muzny D."/>
            <person name="Queller D."/>
            <person name="Richards S."/>
            <person name="Strassman J."/>
            <person name="Sucgang R."/>
            <person name="Worley K."/>
            <person name="Schaap P."/>
        </authorList>
    </citation>
    <scope>NUCLEOTIDE SEQUENCE</scope>
    <source>
        <strain evidence="9">QSvi11</strain>
    </source>
</reference>
<dbReference type="PROSITE" id="PS50082">
    <property type="entry name" value="WD_REPEATS_2"/>
    <property type="match status" value="5"/>
</dbReference>
<dbReference type="PANTHER" id="PTHR19877">
    <property type="entry name" value="EUKARYOTIC TRANSLATION INITIATION FACTOR 3 SUBUNIT I"/>
    <property type="match status" value="1"/>
</dbReference>
<comment type="function">
    <text evidence="7">Component of the eukaryotic translation initiation factor 3 (eIF-3) complex, which is involved in protein synthesis of a specialized repertoire of mRNAs and, together with other initiation factors, stimulates binding of mRNA and methionyl-tRNAi to the 40S ribosome. The eIF-3 complex specifically targets and initiates translation of a subset of mRNAs involved in cell proliferation.</text>
</comment>
<dbReference type="InterPro" id="IPR036322">
    <property type="entry name" value="WD40_repeat_dom_sf"/>
</dbReference>
<comment type="caution">
    <text evidence="9">The sequence shown here is derived from an EMBL/GenBank/DDBJ whole genome shotgun (WGS) entry which is preliminary data.</text>
</comment>
<protein>
    <recommendedName>
        <fullName evidence="7">Eukaryotic translation initiation factor 3 subunit I</fullName>
        <shortName evidence="7">eIF3i</shortName>
    </recommendedName>
</protein>
<dbReference type="InterPro" id="IPR015943">
    <property type="entry name" value="WD40/YVTN_repeat-like_dom_sf"/>
</dbReference>
<evidence type="ECO:0000256" key="2">
    <source>
        <dbReference type="ARBA" id="ARBA00022540"/>
    </source>
</evidence>
<comment type="similarity">
    <text evidence="6">Belongs to the WD repeat STRAP family.</text>
</comment>
<dbReference type="CDD" id="cd00200">
    <property type="entry name" value="WD40"/>
    <property type="match status" value="1"/>
</dbReference>
<evidence type="ECO:0000256" key="4">
    <source>
        <dbReference type="ARBA" id="ARBA00022737"/>
    </source>
</evidence>
<evidence type="ECO:0000256" key="5">
    <source>
        <dbReference type="ARBA" id="ARBA00022917"/>
    </source>
</evidence>
<evidence type="ECO:0000256" key="6">
    <source>
        <dbReference type="ARBA" id="ARBA00038394"/>
    </source>
</evidence>
<dbReference type="PROSITE" id="PS00678">
    <property type="entry name" value="WD_REPEATS_1"/>
    <property type="match status" value="1"/>
</dbReference>
<keyword evidence="1 7" id="KW-0963">Cytoplasm</keyword>
<accession>A0A8J4PZL7</accession>
<dbReference type="InterPro" id="IPR019775">
    <property type="entry name" value="WD40_repeat_CS"/>
</dbReference>
<dbReference type="GO" id="GO:0071541">
    <property type="term" value="C:eukaryotic translation initiation factor 3 complex, eIF3m"/>
    <property type="evidence" value="ECO:0007669"/>
    <property type="project" value="TreeGrafter"/>
</dbReference>
<feature type="repeat" description="WD" evidence="8">
    <location>
        <begin position="278"/>
        <end position="308"/>
    </location>
</feature>
<feature type="repeat" description="WD" evidence="8">
    <location>
        <begin position="54"/>
        <end position="88"/>
    </location>
</feature>
<dbReference type="AlphaFoldDB" id="A0A8J4PZL7"/>
<dbReference type="Gene3D" id="2.130.10.10">
    <property type="entry name" value="YVTN repeat-like/Quinoprotein amine dehydrogenase"/>
    <property type="match status" value="1"/>
</dbReference>
<evidence type="ECO:0000313" key="9">
    <source>
        <dbReference type="EMBL" id="KAF2077123.1"/>
    </source>
</evidence>
<name>A0A8J4PZL7_9MYCE</name>
<feature type="repeat" description="WD" evidence="8">
    <location>
        <begin position="181"/>
        <end position="222"/>
    </location>
</feature>
<dbReference type="Proteomes" id="UP000695562">
    <property type="component" value="Unassembled WGS sequence"/>
</dbReference>
<evidence type="ECO:0000256" key="1">
    <source>
        <dbReference type="ARBA" id="ARBA00022490"/>
    </source>
</evidence>
<feature type="repeat" description="WD" evidence="8">
    <location>
        <begin position="139"/>
        <end position="180"/>
    </location>
</feature>
<evidence type="ECO:0000256" key="7">
    <source>
        <dbReference type="HAMAP-Rule" id="MF_03008"/>
    </source>
</evidence>
<keyword evidence="10" id="KW-1185">Reference proteome</keyword>
<dbReference type="GO" id="GO:0001732">
    <property type="term" value="P:formation of cytoplasmic translation initiation complex"/>
    <property type="evidence" value="ECO:0007669"/>
    <property type="project" value="UniProtKB-UniRule"/>
</dbReference>
<keyword evidence="2 7" id="KW-0396">Initiation factor</keyword>
<keyword evidence="3 8" id="KW-0853">WD repeat</keyword>
<dbReference type="PANTHER" id="PTHR19877:SF1">
    <property type="entry name" value="EUKARYOTIC TRANSLATION INITIATION FACTOR 3 SUBUNIT I"/>
    <property type="match status" value="1"/>
</dbReference>
<dbReference type="InterPro" id="IPR001680">
    <property type="entry name" value="WD40_rpt"/>
</dbReference>
<evidence type="ECO:0000256" key="8">
    <source>
        <dbReference type="PROSITE-ProRule" id="PRU00221"/>
    </source>
</evidence>
<comment type="similarity">
    <text evidence="7">Belongs to the eIF-3 subunit I family.</text>
</comment>
<dbReference type="GO" id="GO:0003743">
    <property type="term" value="F:translation initiation factor activity"/>
    <property type="evidence" value="ECO:0007669"/>
    <property type="project" value="UniProtKB-UniRule"/>
</dbReference>
<dbReference type="PROSITE" id="PS50294">
    <property type="entry name" value="WD_REPEATS_REGION"/>
    <property type="match status" value="2"/>
</dbReference>
<dbReference type="Pfam" id="PF24805">
    <property type="entry name" value="EIF3I"/>
    <property type="match status" value="1"/>
</dbReference>
<organism evidence="9 10">
    <name type="scientific">Polysphondylium violaceum</name>
    <dbReference type="NCBI Taxonomy" id="133409"/>
    <lineage>
        <taxon>Eukaryota</taxon>
        <taxon>Amoebozoa</taxon>
        <taxon>Evosea</taxon>
        <taxon>Eumycetozoa</taxon>
        <taxon>Dictyostelia</taxon>
        <taxon>Dictyosteliales</taxon>
        <taxon>Dictyosteliaceae</taxon>
        <taxon>Polysphondylium</taxon>
    </lineage>
</organism>
<keyword evidence="5 7" id="KW-0648">Protein biosynthesis</keyword>
<comment type="subcellular location">
    <subcellularLocation>
        <location evidence="7">Cytoplasm</location>
    </subcellularLocation>
</comment>
<dbReference type="HAMAP" id="MF_03008">
    <property type="entry name" value="eIF3i"/>
    <property type="match status" value="1"/>
</dbReference>
<gene>
    <name evidence="9" type="ORF">CYY_001570</name>
</gene>
<dbReference type="GO" id="GO:0016282">
    <property type="term" value="C:eukaryotic 43S preinitiation complex"/>
    <property type="evidence" value="ECO:0007669"/>
    <property type="project" value="UniProtKB-UniRule"/>
</dbReference>
<dbReference type="SUPFAM" id="SSF50978">
    <property type="entry name" value="WD40 repeat-like"/>
    <property type="match status" value="1"/>
</dbReference>
<sequence>MRPISLRLHERPITQVLFNREGDLLFVAAKDKLVSLWYTSTGERIGTYTCGGVVYAMDVSQNSQYLVTASADAKVKVWDVQTGICLHTVNFEVACRSIEFNQGDSQILVVTDQVMGCQALVHVLDFDQATGKLTTNYTFQSPNCKITHATWGPLNKYIFSSGEDGAIRIYDVEKRSLHHTFVENTKQVTRIEWTKHRIMFLTCSKDGTAKLYDTKTLKHLKTFDTGRPINTAGISPLKPHIILGGGQSAESVTTTKVDASQFKVRFYHIVYGDELGSLIGHIGPVHSICFTPDGKTFATGGEEGLVQINHLDESYFQFDEDLVYTPKHE</sequence>
<proteinExistence type="inferred from homology"/>
<evidence type="ECO:0000256" key="3">
    <source>
        <dbReference type="ARBA" id="ARBA00022574"/>
    </source>
</evidence>
<evidence type="ECO:0000313" key="10">
    <source>
        <dbReference type="Proteomes" id="UP000695562"/>
    </source>
</evidence>
<dbReference type="SMART" id="SM00320">
    <property type="entry name" value="WD40"/>
    <property type="match status" value="5"/>
</dbReference>